<evidence type="ECO:0000256" key="7">
    <source>
        <dbReference type="ARBA" id="ARBA00023137"/>
    </source>
</evidence>
<keyword evidence="10" id="KW-0812">Transmembrane</keyword>
<dbReference type="GO" id="GO:0004715">
    <property type="term" value="F:non-membrane spanning protein tyrosine kinase activity"/>
    <property type="evidence" value="ECO:0007669"/>
    <property type="project" value="UniProtKB-EC"/>
</dbReference>
<feature type="coiled-coil region" evidence="9">
    <location>
        <begin position="298"/>
        <end position="403"/>
    </location>
</feature>
<comment type="similarity">
    <text evidence="1">Belongs to the CpsD/CapB family.</text>
</comment>
<dbReference type="InterPro" id="IPR050445">
    <property type="entry name" value="Bact_polysacc_biosynth/exp"/>
</dbReference>
<keyword evidence="13" id="KW-1185">Reference proteome</keyword>
<dbReference type="Proteomes" id="UP000320735">
    <property type="component" value="Unassembled WGS sequence"/>
</dbReference>
<evidence type="ECO:0000256" key="5">
    <source>
        <dbReference type="ARBA" id="ARBA00022777"/>
    </source>
</evidence>
<dbReference type="InterPro" id="IPR005702">
    <property type="entry name" value="Wzc-like_C"/>
</dbReference>
<evidence type="ECO:0000256" key="6">
    <source>
        <dbReference type="ARBA" id="ARBA00022840"/>
    </source>
</evidence>
<evidence type="ECO:0000259" key="11">
    <source>
        <dbReference type="Pfam" id="PF13614"/>
    </source>
</evidence>
<dbReference type="RefSeq" id="WP_146373788.1">
    <property type="nucleotide sequence ID" value="NZ_SJPP01000003.1"/>
</dbReference>
<evidence type="ECO:0000256" key="1">
    <source>
        <dbReference type="ARBA" id="ARBA00007316"/>
    </source>
</evidence>
<feature type="transmembrane region" description="Helical" evidence="10">
    <location>
        <begin position="467"/>
        <end position="486"/>
    </location>
</feature>
<feature type="transmembrane region" description="Helical" evidence="10">
    <location>
        <begin position="49"/>
        <end position="68"/>
    </location>
</feature>
<feature type="domain" description="AAA" evidence="11">
    <location>
        <begin position="557"/>
        <end position="682"/>
    </location>
</feature>
<evidence type="ECO:0000256" key="2">
    <source>
        <dbReference type="ARBA" id="ARBA00011903"/>
    </source>
</evidence>
<dbReference type="InterPro" id="IPR025669">
    <property type="entry name" value="AAA_dom"/>
</dbReference>
<keyword evidence="7" id="KW-0829">Tyrosine-protein kinase</keyword>
<dbReference type="EC" id="2.7.10.2" evidence="2"/>
<dbReference type="AlphaFoldDB" id="A0A5C6B3S0"/>
<dbReference type="NCBIfam" id="TIGR01007">
    <property type="entry name" value="eps_fam"/>
    <property type="match status" value="1"/>
</dbReference>
<name>A0A5C6B3S0_9PLAN</name>
<organism evidence="12 13">
    <name type="scientific">Symmachiella macrocystis</name>
    <dbReference type="NCBI Taxonomy" id="2527985"/>
    <lineage>
        <taxon>Bacteria</taxon>
        <taxon>Pseudomonadati</taxon>
        <taxon>Planctomycetota</taxon>
        <taxon>Planctomycetia</taxon>
        <taxon>Planctomycetales</taxon>
        <taxon>Planctomycetaceae</taxon>
        <taxon>Symmachiella</taxon>
    </lineage>
</organism>
<evidence type="ECO:0000256" key="4">
    <source>
        <dbReference type="ARBA" id="ARBA00022741"/>
    </source>
</evidence>
<dbReference type="Gene3D" id="3.40.50.300">
    <property type="entry name" value="P-loop containing nucleotide triphosphate hydrolases"/>
    <property type="match status" value="1"/>
</dbReference>
<comment type="caution">
    <text evidence="12">The sequence shown here is derived from an EMBL/GenBank/DDBJ whole genome shotgun (WGS) entry which is preliminary data.</text>
</comment>
<proteinExistence type="inferred from homology"/>
<comment type="catalytic activity">
    <reaction evidence="8">
        <text>L-tyrosyl-[protein] + ATP = O-phospho-L-tyrosyl-[protein] + ADP + H(+)</text>
        <dbReference type="Rhea" id="RHEA:10596"/>
        <dbReference type="Rhea" id="RHEA-COMP:10136"/>
        <dbReference type="Rhea" id="RHEA-COMP:20101"/>
        <dbReference type="ChEBI" id="CHEBI:15378"/>
        <dbReference type="ChEBI" id="CHEBI:30616"/>
        <dbReference type="ChEBI" id="CHEBI:46858"/>
        <dbReference type="ChEBI" id="CHEBI:61978"/>
        <dbReference type="ChEBI" id="CHEBI:456216"/>
        <dbReference type="EC" id="2.7.10.2"/>
    </reaction>
</comment>
<evidence type="ECO:0000313" key="12">
    <source>
        <dbReference type="EMBL" id="TWU06955.1"/>
    </source>
</evidence>
<accession>A0A5C6B3S0</accession>
<dbReference type="CDD" id="cd05387">
    <property type="entry name" value="BY-kinase"/>
    <property type="match status" value="1"/>
</dbReference>
<dbReference type="PANTHER" id="PTHR32309:SF13">
    <property type="entry name" value="FERRIC ENTEROBACTIN TRANSPORT PROTEIN FEPE"/>
    <property type="match status" value="1"/>
</dbReference>
<dbReference type="GO" id="GO:0005524">
    <property type="term" value="F:ATP binding"/>
    <property type="evidence" value="ECO:0007669"/>
    <property type="project" value="UniProtKB-KW"/>
</dbReference>
<evidence type="ECO:0000256" key="10">
    <source>
        <dbReference type="SAM" id="Phobius"/>
    </source>
</evidence>
<keyword evidence="5 12" id="KW-0418">Kinase</keyword>
<keyword evidence="10" id="KW-1133">Transmembrane helix</keyword>
<evidence type="ECO:0000256" key="8">
    <source>
        <dbReference type="ARBA" id="ARBA00051245"/>
    </source>
</evidence>
<evidence type="ECO:0000313" key="13">
    <source>
        <dbReference type="Proteomes" id="UP000320735"/>
    </source>
</evidence>
<sequence>MSTDPLPNGQSQMIVLPHDLDWGDDQDAGNRDSSGGGLTSVLHAFRRRWLLATALGICGGLMASFTAWRLTAPTYSTASLLRVASQDAPLVFKTVDQASVSSFDIYKRTQRELLKSDFVLAAALRKKDVMESRVIQSQIDPAEWLKANLGVGFPGEAEIMQVSLASQEPKGLNTVVNAVVNAYLEEIVQKERDLKRERLNKLESIYEDANEQVRQKRNELKRLVEIHGSGSSDALSLKQQNTLQQYAIVRNELTKLHFESMRARGELETLKKQVIGPALPDAVPNAEIDAYIAADASVMVLENKVANLNAMIAKINEEIKSGSKEYHIERLQAQLNTAEESLKSHRAELRSELLEHWNARPESVSNDGSDELRAKIAILAAQEKQLQQEVNELENEAKQFGKSSIDVEMMRSEMSALEQVLSSIGEEIERSKVELRDQIDSTGGSRVTLFSSAYAPRRGKSMTRYSMAGLAGVVGMAFPLFGIIFWDTRKKCINSPEEISGQMSLEVIGSLPLISQRKMRRVNHQNQRTHWMGRLTEAVDSVAAVFIRKARLEQHSVIMITSALAGEGKTTLASQLAVSLAASGQRTVLVDCDLRRSVLHQLFEANLQPGLSEWLSGRADVISVIQPTGIENLSLVAAGRRNESTLGQLAGDEIENVFQTLRAGFDFIVVDGSPVLPVVDARLIGQHVDSVVLSVLRDVSCAPRISAACEILRSFKIPLMGAVVLGSRAEAYYSDTNPLDTDDHFADETSATIPEST</sequence>
<reference evidence="12 13" key="1">
    <citation type="submission" date="2019-02" db="EMBL/GenBank/DDBJ databases">
        <title>Deep-cultivation of Planctomycetes and their phenomic and genomic characterization uncovers novel biology.</title>
        <authorList>
            <person name="Wiegand S."/>
            <person name="Jogler M."/>
            <person name="Boedeker C."/>
            <person name="Pinto D."/>
            <person name="Vollmers J."/>
            <person name="Rivas-Marin E."/>
            <person name="Kohn T."/>
            <person name="Peeters S.H."/>
            <person name="Heuer A."/>
            <person name="Rast P."/>
            <person name="Oberbeckmann S."/>
            <person name="Bunk B."/>
            <person name="Jeske O."/>
            <person name="Meyerdierks A."/>
            <person name="Storesund J.E."/>
            <person name="Kallscheuer N."/>
            <person name="Luecker S."/>
            <person name="Lage O.M."/>
            <person name="Pohl T."/>
            <person name="Merkel B.J."/>
            <person name="Hornburger P."/>
            <person name="Mueller R.-W."/>
            <person name="Bruemmer F."/>
            <person name="Labrenz M."/>
            <person name="Spormann A.M."/>
            <person name="Op Den Camp H."/>
            <person name="Overmann J."/>
            <person name="Amann R."/>
            <person name="Jetten M.S.M."/>
            <person name="Mascher T."/>
            <person name="Medema M.H."/>
            <person name="Devos D.P."/>
            <person name="Kaster A.-K."/>
            <person name="Ovreas L."/>
            <person name="Rohde M."/>
            <person name="Galperin M.Y."/>
            <person name="Jogler C."/>
        </authorList>
    </citation>
    <scope>NUCLEOTIDE SEQUENCE [LARGE SCALE GENOMIC DNA]</scope>
    <source>
        <strain evidence="12 13">CA54</strain>
    </source>
</reference>
<keyword evidence="9" id="KW-0175">Coiled coil</keyword>
<evidence type="ECO:0000256" key="3">
    <source>
        <dbReference type="ARBA" id="ARBA00022679"/>
    </source>
</evidence>
<keyword evidence="3 12" id="KW-0808">Transferase</keyword>
<keyword evidence="4" id="KW-0547">Nucleotide-binding</keyword>
<protein>
    <recommendedName>
        <fullName evidence="2">non-specific protein-tyrosine kinase</fullName>
        <ecNumber evidence="2">2.7.10.2</ecNumber>
    </recommendedName>
</protein>
<dbReference type="EMBL" id="SJPP01000003">
    <property type="protein sequence ID" value="TWU06955.1"/>
    <property type="molecule type" value="Genomic_DNA"/>
</dbReference>
<gene>
    <name evidence="12" type="primary">cpsD</name>
    <name evidence="12" type="ORF">CA54_53590</name>
</gene>
<evidence type="ECO:0000256" key="9">
    <source>
        <dbReference type="SAM" id="Coils"/>
    </source>
</evidence>
<dbReference type="InterPro" id="IPR027417">
    <property type="entry name" value="P-loop_NTPase"/>
</dbReference>
<dbReference type="PANTHER" id="PTHR32309">
    <property type="entry name" value="TYROSINE-PROTEIN KINASE"/>
    <property type="match status" value="1"/>
</dbReference>
<dbReference type="SUPFAM" id="SSF52540">
    <property type="entry name" value="P-loop containing nucleoside triphosphate hydrolases"/>
    <property type="match status" value="1"/>
</dbReference>
<dbReference type="GO" id="GO:0005886">
    <property type="term" value="C:plasma membrane"/>
    <property type="evidence" value="ECO:0007669"/>
    <property type="project" value="TreeGrafter"/>
</dbReference>
<dbReference type="OrthoDB" id="9775724at2"/>
<feature type="coiled-coil region" evidence="9">
    <location>
        <begin position="180"/>
        <end position="226"/>
    </location>
</feature>
<keyword evidence="10" id="KW-0472">Membrane</keyword>
<keyword evidence="6" id="KW-0067">ATP-binding</keyword>
<dbReference type="Pfam" id="PF13614">
    <property type="entry name" value="AAA_31"/>
    <property type="match status" value="1"/>
</dbReference>